<evidence type="ECO:0000256" key="1">
    <source>
        <dbReference type="ARBA" id="ARBA00007154"/>
    </source>
</evidence>
<dbReference type="EMBL" id="BAAAQK010000018">
    <property type="protein sequence ID" value="GAA1862638.1"/>
    <property type="molecule type" value="Genomic_DNA"/>
</dbReference>
<proteinExistence type="inferred from homology"/>
<dbReference type="SMART" id="SM00882">
    <property type="entry name" value="CoA_trans"/>
    <property type="match status" value="1"/>
</dbReference>
<dbReference type="InterPro" id="IPR014388">
    <property type="entry name" value="3-oxoacid_CoA-transferase"/>
</dbReference>
<dbReference type="PROSITE" id="PS51257">
    <property type="entry name" value="PROKAR_LIPOPROTEIN"/>
    <property type="match status" value="1"/>
</dbReference>
<gene>
    <name evidence="4" type="ORF">GCM10009836_48680</name>
</gene>
<dbReference type="Proteomes" id="UP001500449">
    <property type="component" value="Unassembled WGS sequence"/>
</dbReference>
<evidence type="ECO:0000256" key="3">
    <source>
        <dbReference type="PIRNR" id="PIRNR000858"/>
    </source>
</evidence>
<dbReference type="GO" id="GO:0016740">
    <property type="term" value="F:transferase activity"/>
    <property type="evidence" value="ECO:0007669"/>
    <property type="project" value="UniProtKB-KW"/>
</dbReference>
<reference evidence="4 5" key="1">
    <citation type="journal article" date="2019" name="Int. J. Syst. Evol. Microbiol.">
        <title>The Global Catalogue of Microorganisms (GCM) 10K type strain sequencing project: providing services to taxonomists for standard genome sequencing and annotation.</title>
        <authorList>
            <consortium name="The Broad Institute Genomics Platform"/>
            <consortium name="The Broad Institute Genome Sequencing Center for Infectious Disease"/>
            <person name="Wu L."/>
            <person name="Ma J."/>
        </authorList>
    </citation>
    <scope>NUCLEOTIDE SEQUENCE [LARGE SCALE GENOMIC DNA]</scope>
    <source>
        <strain evidence="4 5">JCM 16009</strain>
    </source>
</reference>
<name>A0ABN2NDG3_9PSEU</name>
<sequence>MHRPEILTARRAADLIADGDIVSVSSSSGLGCPDAVLAGIGERFAETAGPRGLTTLHPIAAGDMSGIKGIDHLARPGLLSRVVAGSYPSGPSSAEAPRIWQMIDAGEVEAYNFPSGVLHQMHRAAAARQPGVFTKVGLGSFVDPDETGGRMNDATPAAYVRREQLDGQEWLYFPAITPDVAIIRATTADENGNLTFEDEASPLGALDQAYAAHNTGGVVIAQVKRTAEAGSLDPQAVRVPGVLVDAVVVAPEQLQTTQTLYDPALSGQLRRPLSVLEPVPFGLEKVIARRATRELHSGEIVNLGFGVSALVPHVLVEEGLAGAVSWVIEQGAVGGVPLRDFVFGVAQNPDAIMQSSDQFTLLQGGGFHRAMLSFLEIDEHGSVNVHHLARCRHVTAGVGGFADIVSAAPEIVFVGSFTAGRRDVSLAGGGLTITRDGAHTKLVKKVASPTFSGRRALERGQKVTYVTERAVLSLRPEGLTVTEIAPGVDLERDVLARSEFPLQVGDELTTMDAALFDPAPLGLTLSPAAPHARIAALAAMTAKADR</sequence>
<evidence type="ECO:0000256" key="2">
    <source>
        <dbReference type="ARBA" id="ARBA00022679"/>
    </source>
</evidence>
<evidence type="ECO:0000313" key="5">
    <source>
        <dbReference type="Proteomes" id="UP001500449"/>
    </source>
</evidence>
<dbReference type="RefSeq" id="WP_344421372.1">
    <property type="nucleotide sequence ID" value="NZ_BAAAQK010000018.1"/>
</dbReference>
<keyword evidence="2 3" id="KW-0808">Transferase</keyword>
<dbReference type="PIRSF" id="PIRSF000858">
    <property type="entry name" value="SCOT-t"/>
    <property type="match status" value="1"/>
</dbReference>
<dbReference type="SUPFAM" id="SSF100950">
    <property type="entry name" value="NagB/RpiA/CoA transferase-like"/>
    <property type="match status" value="2"/>
</dbReference>
<evidence type="ECO:0000313" key="4">
    <source>
        <dbReference type="EMBL" id="GAA1862638.1"/>
    </source>
</evidence>
<accession>A0ABN2NDG3</accession>
<dbReference type="InterPro" id="IPR037171">
    <property type="entry name" value="NagB/RpiA_transferase-like"/>
</dbReference>
<comment type="similarity">
    <text evidence="1 3">Belongs to the 3-oxoacid CoA-transferase family.</text>
</comment>
<dbReference type="Pfam" id="PF01144">
    <property type="entry name" value="CoA_trans"/>
    <property type="match status" value="1"/>
</dbReference>
<keyword evidence="5" id="KW-1185">Reference proteome</keyword>
<dbReference type="InterPro" id="IPR004165">
    <property type="entry name" value="CoA_trans_fam_I"/>
</dbReference>
<dbReference type="Gene3D" id="3.40.1080.10">
    <property type="entry name" value="Glutaconate Coenzyme A-transferase"/>
    <property type="match status" value="2"/>
</dbReference>
<organism evidence="4 5">
    <name type="scientific">Pseudonocardia ailaonensis</name>
    <dbReference type="NCBI Taxonomy" id="367279"/>
    <lineage>
        <taxon>Bacteria</taxon>
        <taxon>Bacillati</taxon>
        <taxon>Actinomycetota</taxon>
        <taxon>Actinomycetes</taxon>
        <taxon>Pseudonocardiales</taxon>
        <taxon>Pseudonocardiaceae</taxon>
        <taxon>Pseudonocardia</taxon>
    </lineage>
</organism>
<dbReference type="PANTHER" id="PTHR43293">
    <property type="entry name" value="ACETATE COA-TRANSFERASE YDIF"/>
    <property type="match status" value="1"/>
</dbReference>
<protein>
    <submittedName>
        <fullName evidence="4">Acyl CoA:acetate/3-ketoacid CoA transferase</fullName>
    </submittedName>
</protein>
<comment type="caution">
    <text evidence="4">The sequence shown here is derived from an EMBL/GenBank/DDBJ whole genome shotgun (WGS) entry which is preliminary data.</text>
</comment>
<dbReference type="PANTHER" id="PTHR43293:SF1">
    <property type="entry name" value="ACETATE COA-TRANSFERASE YDIF"/>
    <property type="match status" value="1"/>
</dbReference>